<organism evidence="3 4">
    <name type="scientific">Etheostoma spectabile</name>
    <name type="common">orangethroat darter</name>
    <dbReference type="NCBI Taxonomy" id="54343"/>
    <lineage>
        <taxon>Eukaryota</taxon>
        <taxon>Metazoa</taxon>
        <taxon>Chordata</taxon>
        <taxon>Craniata</taxon>
        <taxon>Vertebrata</taxon>
        <taxon>Euteleostomi</taxon>
        <taxon>Actinopterygii</taxon>
        <taxon>Neopterygii</taxon>
        <taxon>Teleostei</taxon>
        <taxon>Neoteleostei</taxon>
        <taxon>Acanthomorphata</taxon>
        <taxon>Eupercaria</taxon>
        <taxon>Perciformes</taxon>
        <taxon>Percoidei</taxon>
        <taxon>Percidae</taxon>
        <taxon>Etheostomatinae</taxon>
        <taxon>Etheostoma</taxon>
    </lineage>
</organism>
<keyword evidence="4" id="KW-1185">Reference proteome</keyword>
<dbReference type="Gene3D" id="1.25.10.10">
    <property type="entry name" value="Leucine-rich Repeat Variant"/>
    <property type="match status" value="1"/>
</dbReference>
<name>A0A5J5DDY9_9PERO</name>
<dbReference type="PANTHER" id="PTHR46240">
    <property type="entry name" value="SER/THR PROTEIN KINASE ULK4"/>
    <property type="match status" value="1"/>
</dbReference>
<dbReference type="AlphaFoldDB" id="A0A5J5DDY9"/>
<protein>
    <recommendedName>
        <fullName evidence="2">Serine/threonine-protein kinase ULK4/RUNKEL HEAT repeats domain-containing protein</fullName>
    </recommendedName>
</protein>
<proteinExistence type="predicted"/>
<evidence type="ECO:0000256" key="1">
    <source>
        <dbReference type="SAM" id="MobiDB-lite"/>
    </source>
</evidence>
<dbReference type="Proteomes" id="UP000327493">
    <property type="component" value="Chromosome 6"/>
</dbReference>
<gene>
    <name evidence="3" type="ORF">FQN60_016904</name>
</gene>
<dbReference type="InterPro" id="IPR045906">
    <property type="entry name" value="ULK4"/>
</dbReference>
<dbReference type="InterPro" id="IPR011989">
    <property type="entry name" value="ARM-like"/>
</dbReference>
<evidence type="ECO:0000313" key="4">
    <source>
        <dbReference type="Proteomes" id="UP000327493"/>
    </source>
</evidence>
<dbReference type="InterPro" id="IPR056981">
    <property type="entry name" value="HEAT_ULK4_RUNKEL"/>
</dbReference>
<sequence length="428" mass="47156">MAAKAIENISTAVSAPSHHLVTTETGSALWYLFTHSTVEAVRVTAISALSRLTRVVPAVFLAVIETCGPAAILEGMGGAGARVQQHILTAMATALLTSRIQMHRVTQSKDLVLKVLRCLESPSTITRAKAFLLLQLLIQDNTHTLLYCCQHRLVMHLERDLRKATPLRENPSQSGYLSQCLDLLIVYLSSTAQLILEDVLCALQSVVGRRHPSTAQSRQLKHTLPTISVVLELLSSQNYITSIESNKTNLASALGAAACEELIRTSLSIVEVLSQHHNLITPHRSAVVDAILPPLTTLAFSRSVEWSVFVLRVLSELSFVLLVQESEGTEEDEETDVNKERKEDGERTAEGRDDGSSCNQILALLTKSLLPRYESLLKAAEPIPLYALKLLVSMTEHSMQICRLIKHSKILPTVFQLTMVRDQSHLIN</sequence>
<feature type="compositionally biased region" description="Basic and acidic residues" evidence="1">
    <location>
        <begin position="336"/>
        <end position="354"/>
    </location>
</feature>
<dbReference type="EMBL" id="VOFY01000006">
    <property type="protein sequence ID" value="KAA8591530.1"/>
    <property type="molecule type" value="Genomic_DNA"/>
</dbReference>
<accession>A0A5J5DDY9</accession>
<feature type="region of interest" description="Disordered" evidence="1">
    <location>
        <begin position="330"/>
        <end position="354"/>
    </location>
</feature>
<evidence type="ECO:0000313" key="3">
    <source>
        <dbReference type="EMBL" id="KAA8591530.1"/>
    </source>
</evidence>
<dbReference type="Pfam" id="PF23606">
    <property type="entry name" value="HEAT_ULK4"/>
    <property type="match status" value="1"/>
</dbReference>
<dbReference type="PANTHER" id="PTHR46240:SF1">
    <property type="entry name" value="SERINE_THREONINE-PROTEIN KINASE ULK4"/>
    <property type="match status" value="1"/>
</dbReference>
<reference evidence="3 4" key="1">
    <citation type="submission" date="2019-08" db="EMBL/GenBank/DDBJ databases">
        <title>A chromosome-level genome assembly, high-density linkage maps, and genome scans reveal the genomic architecture of hybrid incompatibilities underlying speciation via character displacement in darters (Percidae: Etheostominae).</title>
        <authorList>
            <person name="Moran R.L."/>
            <person name="Catchen J.M."/>
            <person name="Fuller R.C."/>
        </authorList>
    </citation>
    <scope>NUCLEOTIDE SEQUENCE [LARGE SCALE GENOMIC DNA]</scope>
    <source>
        <strain evidence="3">EspeVRDwgs_2016</strain>
        <tissue evidence="3">Muscle</tissue>
    </source>
</reference>
<evidence type="ECO:0000259" key="2">
    <source>
        <dbReference type="Pfam" id="PF23606"/>
    </source>
</evidence>
<comment type="caution">
    <text evidence="3">The sequence shown here is derived from an EMBL/GenBank/DDBJ whole genome shotgun (WGS) entry which is preliminary data.</text>
</comment>
<dbReference type="InterPro" id="IPR016024">
    <property type="entry name" value="ARM-type_fold"/>
</dbReference>
<dbReference type="SUPFAM" id="SSF48371">
    <property type="entry name" value="ARM repeat"/>
    <property type="match status" value="1"/>
</dbReference>
<feature type="domain" description="Serine/threonine-protein kinase ULK4/RUNKEL HEAT repeats" evidence="2">
    <location>
        <begin position="192"/>
        <end position="403"/>
    </location>
</feature>